<dbReference type="AlphaFoldDB" id="A0A6G4XS95"/>
<evidence type="ECO:0000313" key="4">
    <source>
        <dbReference type="Proteomes" id="UP000481109"/>
    </source>
</evidence>
<sequence length="396" mass="42806">MTSFDSTPSLNIWRALLAVAVVFVMLTATGWTAVRSKGGSTPLEAALSAWNRGGIDGRDLPDPEAPAKRISRFFATLSNAQQDRLAERYSLVVGNLNGAPVTLRYAANRHSLHKAVKAERERMNDTRLSDTGRRDAGRRMHRFESFLKPGRDLLAFDPSGRGRVAEVLGNLEKAERVSVVVPGVDTDLLTFQKTFGRYSATSGMSRALYRTQRAEDPDTRTAVIAWADYTAPGGVGMDAFTVRRAEDGALRLNAMLRSLPGRAPTALYCHSYGSVVCGLAARELPPRVRDIAVAGSPGMRAETAADLGTSARVWAMRDEDDWIADVPHLEVGSFGHGVDPVSAGFGARVLSAKDSVGHTGYFEPGTESLRNFARIGVGRWDEVSCADDGDACRAHV</sequence>
<name>A0A6G4XS95_9ACTN</name>
<reference evidence="3 4" key="1">
    <citation type="submission" date="2020-02" db="EMBL/GenBank/DDBJ databases">
        <title>Whole-genome analyses of novel actinobacteria.</title>
        <authorList>
            <person name="Sahin N."/>
            <person name="Tokatli A."/>
        </authorList>
    </citation>
    <scope>NUCLEOTIDE SEQUENCE [LARGE SCALE GENOMIC DNA]</scope>
    <source>
        <strain evidence="3 4">YC504</strain>
    </source>
</reference>
<gene>
    <name evidence="3" type="ORF">G6045_33150</name>
</gene>
<keyword evidence="1" id="KW-0812">Transmembrane</keyword>
<evidence type="ECO:0000256" key="1">
    <source>
        <dbReference type="SAM" id="Phobius"/>
    </source>
</evidence>
<keyword evidence="1" id="KW-0472">Membrane</keyword>
<feature type="domain" description="DUF1023" evidence="2">
    <location>
        <begin position="157"/>
        <end position="330"/>
    </location>
</feature>
<keyword evidence="4" id="KW-1185">Reference proteome</keyword>
<protein>
    <recommendedName>
        <fullName evidence="2">DUF1023 domain-containing protein</fullName>
    </recommendedName>
</protein>
<dbReference type="Gene3D" id="3.40.50.1820">
    <property type="entry name" value="alpha/beta hydrolase"/>
    <property type="match status" value="1"/>
</dbReference>
<evidence type="ECO:0000259" key="2">
    <source>
        <dbReference type="Pfam" id="PF06259"/>
    </source>
</evidence>
<dbReference type="RefSeq" id="WP_165335888.1">
    <property type="nucleotide sequence ID" value="NZ_JAAKZW010000220.1"/>
</dbReference>
<organism evidence="3 4">
    <name type="scientific">Streptomyces mesophilus</name>
    <dbReference type="NCBI Taxonomy" id="1775132"/>
    <lineage>
        <taxon>Bacteria</taxon>
        <taxon>Bacillati</taxon>
        <taxon>Actinomycetota</taxon>
        <taxon>Actinomycetes</taxon>
        <taxon>Kitasatosporales</taxon>
        <taxon>Streptomycetaceae</taxon>
        <taxon>Streptomyces</taxon>
    </lineage>
</organism>
<evidence type="ECO:0000313" key="3">
    <source>
        <dbReference type="EMBL" id="NGO80469.1"/>
    </source>
</evidence>
<comment type="caution">
    <text evidence="3">The sequence shown here is derived from an EMBL/GenBank/DDBJ whole genome shotgun (WGS) entry which is preliminary data.</text>
</comment>
<proteinExistence type="predicted"/>
<dbReference type="EMBL" id="JAAKZW010000220">
    <property type="protein sequence ID" value="NGO80469.1"/>
    <property type="molecule type" value="Genomic_DNA"/>
</dbReference>
<dbReference type="InterPro" id="IPR029058">
    <property type="entry name" value="AB_hydrolase_fold"/>
</dbReference>
<dbReference type="SUPFAM" id="SSF53474">
    <property type="entry name" value="alpha/beta-Hydrolases"/>
    <property type="match status" value="1"/>
</dbReference>
<feature type="transmembrane region" description="Helical" evidence="1">
    <location>
        <begin position="12"/>
        <end position="34"/>
    </location>
</feature>
<dbReference type="Pfam" id="PF06259">
    <property type="entry name" value="Abhydrolase_8"/>
    <property type="match status" value="1"/>
</dbReference>
<accession>A0A6G4XS95</accession>
<dbReference type="InterPro" id="IPR010427">
    <property type="entry name" value="DUF1023"/>
</dbReference>
<keyword evidence="1" id="KW-1133">Transmembrane helix</keyword>
<dbReference type="Proteomes" id="UP000481109">
    <property type="component" value="Unassembled WGS sequence"/>
</dbReference>